<keyword evidence="11" id="KW-1185">Reference proteome</keyword>
<dbReference type="PANTHER" id="PTHR32089">
    <property type="entry name" value="METHYL-ACCEPTING CHEMOTAXIS PROTEIN MCPB"/>
    <property type="match status" value="1"/>
</dbReference>
<evidence type="ECO:0000259" key="8">
    <source>
        <dbReference type="PROSITE" id="PS50192"/>
    </source>
</evidence>
<dbReference type="Pfam" id="PF07238">
    <property type="entry name" value="PilZ"/>
    <property type="match status" value="1"/>
</dbReference>
<evidence type="ECO:0000313" key="10">
    <source>
        <dbReference type="EMBL" id="UFZ03021.1"/>
    </source>
</evidence>
<dbReference type="Gene3D" id="2.40.10.220">
    <property type="entry name" value="predicted glycosyltransferase like domains"/>
    <property type="match status" value="1"/>
</dbReference>
<evidence type="ECO:0000259" key="7">
    <source>
        <dbReference type="PROSITE" id="PS50111"/>
    </source>
</evidence>
<dbReference type="SUPFAM" id="SSF141371">
    <property type="entry name" value="PilZ domain-like"/>
    <property type="match status" value="1"/>
</dbReference>
<evidence type="ECO:0000256" key="4">
    <source>
        <dbReference type="ARBA" id="ARBA00029447"/>
    </source>
</evidence>
<keyword evidence="6" id="KW-0472">Membrane</keyword>
<dbReference type="InterPro" id="IPR003660">
    <property type="entry name" value="HAMP_dom"/>
</dbReference>
<dbReference type="PRINTS" id="PR00260">
    <property type="entry name" value="CHEMTRNSDUCR"/>
</dbReference>
<dbReference type="Pfam" id="PF00015">
    <property type="entry name" value="MCPsignal"/>
    <property type="match status" value="1"/>
</dbReference>
<organism evidence="10 11">
    <name type="scientific">Bradyrhizobium ontarionense</name>
    <dbReference type="NCBI Taxonomy" id="2898149"/>
    <lineage>
        <taxon>Bacteria</taxon>
        <taxon>Pseudomonadati</taxon>
        <taxon>Pseudomonadota</taxon>
        <taxon>Alphaproteobacteria</taxon>
        <taxon>Hyphomicrobiales</taxon>
        <taxon>Nitrobacteraceae</taxon>
        <taxon>Bradyrhizobium</taxon>
    </lineage>
</organism>
<dbReference type="PROSITE" id="PS50192">
    <property type="entry name" value="T_SNARE"/>
    <property type="match status" value="1"/>
</dbReference>
<evidence type="ECO:0000256" key="5">
    <source>
        <dbReference type="PROSITE-ProRule" id="PRU00284"/>
    </source>
</evidence>
<comment type="subcellular location">
    <subcellularLocation>
        <location evidence="1">Cell inner membrane</location>
        <topology evidence="1">Multi-pass membrane protein</topology>
    </subcellularLocation>
</comment>
<dbReference type="SUPFAM" id="SSF58104">
    <property type="entry name" value="Methyl-accepting chemotaxis protein (MCP) signaling domain"/>
    <property type="match status" value="1"/>
</dbReference>
<dbReference type="SMART" id="SM00304">
    <property type="entry name" value="HAMP"/>
    <property type="match status" value="1"/>
</dbReference>
<evidence type="ECO:0000256" key="6">
    <source>
        <dbReference type="SAM" id="Phobius"/>
    </source>
</evidence>
<dbReference type="Pfam" id="PF00672">
    <property type="entry name" value="HAMP"/>
    <property type="match status" value="1"/>
</dbReference>
<dbReference type="SMART" id="SM00283">
    <property type="entry name" value="MA"/>
    <property type="match status" value="1"/>
</dbReference>
<keyword evidence="2" id="KW-0997">Cell inner membrane</keyword>
<keyword evidence="2" id="KW-1003">Cell membrane</keyword>
<dbReference type="Proteomes" id="UP001431010">
    <property type="component" value="Chromosome"/>
</dbReference>
<dbReference type="PROSITE" id="PS50885">
    <property type="entry name" value="HAMP"/>
    <property type="match status" value="1"/>
</dbReference>
<feature type="domain" description="T-SNARE coiled-coil homology" evidence="8">
    <location>
        <begin position="458"/>
        <end position="520"/>
    </location>
</feature>
<evidence type="ECO:0000259" key="9">
    <source>
        <dbReference type="PROSITE" id="PS50885"/>
    </source>
</evidence>
<evidence type="ECO:0000313" key="11">
    <source>
        <dbReference type="Proteomes" id="UP001431010"/>
    </source>
</evidence>
<comment type="similarity">
    <text evidence="4">Belongs to the methyl-accepting chemotaxis (MCP) protein family.</text>
</comment>
<evidence type="ECO:0000256" key="1">
    <source>
        <dbReference type="ARBA" id="ARBA00004429"/>
    </source>
</evidence>
<dbReference type="Gene3D" id="1.10.8.500">
    <property type="entry name" value="HAMP domain in histidine kinase"/>
    <property type="match status" value="1"/>
</dbReference>
<protein>
    <submittedName>
        <fullName evidence="10">Methyl-accepting chemotaxis protein</fullName>
    </submittedName>
</protein>
<dbReference type="InterPro" id="IPR000727">
    <property type="entry name" value="T_SNARE_dom"/>
</dbReference>
<feature type="domain" description="HAMP" evidence="9">
    <location>
        <begin position="212"/>
        <end position="265"/>
    </location>
</feature>
<dbReference type="PANTHER" id="PTHR32089:SF112">
    <property type="entry name" value="LYSOZYME-LIKE PROTEIN-RELATED"/>
    <property type="match status" value="1"/>
</dbReference>
<keyword evidence="3 5" id="KW-0807">Transducer</keyword>
<dbReference type="RefSeq" id="WP_231318883.1">
    <property type="nucleotide sequence ID" value="NZ_CP088156.1"/>
</dbReference>
<evidence type="ECO:0000256" key="2">
    <source>
        <dbReference type="ARBA" id="ARBA00022519"/>
    </source>
</evidence>
<dbReference type="EMBL" id="CP088156">
    <property type="protein sequence ID" value="UFZ03021.1"/>
    <property type="molecule type" value="Genomic_DNA"/>
</dbReference>
<keyword evidence="6" id="KW-1133">Transmembrane helix</keyword>
<reference evidence="10" key="1">
    <citation type="journal article" date="2024" name="Antonie Van Leeuwenhoek">
        <title>Bradyrhizobium ontarionense sp. nov., a novel bacterial symbiont isolated from Aeschynomene indica (Indian jointvetch), harbours photosynthesis, nitrogen fixation and nitrous oxide (N2O) reductase genes.</title>
        <authorList>
            <person name="Bromfield E.S.P."/>
            <person name="Cloutier S."/>
        </authorList>
    </citation>
    <scope>NUCLEOTIDE SEQUENCE</scope>
    <source>
        <strain evidence="10">A19</strain>
    </source>
</reference>
<dbReference type="InterPro" id="IPR009875">
    <property type="entry name" value="PilZ_domain"/>
</dbReference>
<dbReference type="PROSITE" id="PS50111">
    <property type="entry name" value="CHEMOTAXIS_TRANSDUC_2"/>
    <property type="match status" value="1"/>
</dbReference>
<evidence type="ECO:0000256" key="3">
    <source>
        <dbReference type="ARBA" id="ARBA00023224"/>
    </source>
</evidence>
<gene>
    <name evidence="10" type="ORF">LQG66_27780</name>
</gene>
<dbReference type="Gene3D" id="1.10.287.950">
    <property type="entry name" value="Methyl-accepting chemotaxis protein"/>
    <property type="match status" value="1"/>
</dbReference>
<name>A0ABY3R6U8_9BRAD</name>
<dbReference type="InterPro" id="IPR004090">
    <property type="entry name" value="Chemotax_Me-accpt_rcpt"/>
</dbReference>
<dbReference type="CDD" id="cd06225">
    <property type="entry name" value="HAMP"/>
    <property type="match status" value="1"/>
</dbReference>
<accession>A0ABY3R6U8</accession>
<feature type="domain" description="Methyl-accepting transducer" evidence="7">
    <location>
        <begin position="306"/>
        <end position="528"/>
    </location>
</feature>
<feature type="transmembrane region" description="Helical" evidence="6">
    <location>
        <begin position="190"/>
        <end position="219"/>
    </location>
</feature>
<proteinExistence type="inferred from homology"/>
<dbReference type="InterPro" id="IPR004089">
    <property type="entry name" value="MCPsignal_dom"/>
</dbReference>
<sequence>MKMRLSISAIIAAFGLVLALGFGAVVLTSAYALRELKVGGPLYDKIKLGNDLVADILPPPEYVLEAYLESTLALRNPKNADAHVQKLTQLKKDYEDRKTFWSSSALEPDLKSLLVERSDAEVRKFWQAAEGELIPALRAGDMAKAETAYGRLTESYGAHRALIDALVEKANKLNSDMEATAASQDRSISVVVWTVAGIVLVLVVAGLSGLVIGVVRPLVRMTGLMRRIARGELSTDIPYFERGDEIGAMARALAVFKTNASENASLRDKQERDRAAAEDQKKRAMLDMADVIERETGTSVEAAAGASRQVEAVAAGLSDLAHELSSDAQAVAAASEQSLANAQTVSAAAEQLSAAIREISSQVARASTITKSAVSGREKAKNTMGSLSKAVDKIAEVSNLIGGIAEQTNLLALNATIEAARAGDAGRGFAVVAAEVKSLSDQTAKSTEEISRLIGEVQTTTQATVDAVEGIGSQISEIDGVAASIAAAMEEQHAATQEISRSVAASASAARDVSSKIGNVGKDAGMVNDRAAEVRSAIGNVASSLSALRATLVKVVRTTTTEADRRRSPRIRTSLPIKVIDARKGAVKADLVDLSEGGAWFRFDPEPGIGDRGVLQFDGFDGDIPYQVRAREKDAVHVAFELGDKRESFAAWFRSSFARQAA</sequence>
<keyword evidence="6" id="KW-0812">Transmembrane</keyword>